<sequence>MQEIRTIISGKRHVFLCELRDANESTYEIVDNEGKPAPQSISIKINKTIKIMGFSGIKIVGNEVFSFEPIGGESHFLGHLDPGK</sequence>
<accession>A0A0U5F8V2</accession>
<evidence type="ECO:0000313" key="1">
    <source>
        <dbReference type="EMBL" id="CEG14889.1"/>
    </source>
</evidence>
<gene>
    <name evidence="1" type="ORF">XAC3562_1330013</name>
</gene>
<proteinExistence type="predicted"/>
<keyword evidence="2" id="KW-1185">Reference proteome</keyword>
<evidence type="ECO:0000313" key="2">
    <source>
        <dbReference type="Proteomes" id="UP000052230"/>
    </source>
</evidence>
<dbReference type="Proteomes" id="UP000052230">
    <property type="component" value="Unassembled WGS sequence"/>
</dbReference>
<dbReference type="RefSeq" id="WP_134954707.1">
    <property type="nucleotide sequence ID" value="NZ_LN647952.1"/>
</dbReference>
<dbReference type="AlphaFoldDB" id="A0A0U5F8V2"/>
<organism evidence="1 2">
    <name type="scientific">Xanthomonas citri pv. citri</name>
    <dbReference type="NCBI Taxonomy" id="611301"/>
    <lineage>
        <taxon>Bacteria</taxon>
        <taxon>Pseudomonadati</taxon>
        <taxon>Pseudomonadota</taxon>
        <taxon>Gammaproteobacteria</taxon>
        <taxon>Lysobacterales</taxon>
        <taxon>Lysobacteraceae</taxon>
        <taxon>Xanthomonas</taxon>
    </lineage>
</organism>
<dbReference type="EMBL" id="CCXZ01000039">
    <property type="protein sequence ID" value="CEG14889.1"/>
    <property type="molecule type" value="Genomic_DNA"/>
</dbReference>
<reference evidence="1 2" key="1">
    <citation type="submission" date="2014-09" db="EMBL/GenBank/DDBJ databases">
        <authorList>
            <person name="Regsiter A."/>
        </authorList>
    </citation>
    <scope>NUCLEOTIDE SEQUENCE [LARGE SCALE GENOMIC DNA]</scope>
</reference>
<name>A0A0U5F8V2_XANCI</name>
<comment type="caution">
    <text evidence="1">The sequence shown here is derived from an EMBL/GenBank/DDBJ whole genome shotgun (WGS) entry which is preliminary data.</text>
</comment>
<protein>
    <submittedName>
        <fullName evidence="1">Uncharacterized protein</fullName>
    </submittedName>
</protein>